<protein>
    <submittedName>
        <fullName evidence="1">Uncharacterized protein</fullName>
    </submittedName>
</protein>
<dbReference type="Proteomes" id="UP000692954">
    <property type="component" value="Unassembled WGS sequence"/>
</dbReference>
<dbReference type="OrthoDB" id="295796at2759"/>
<reference evidence="1" key="1">
    <citation type="submission" date="2021-01" db="EMBL/GenBank/DDBJ databases">
        <authorList>
            <consortium name="Genoscope - CEA"/>
            <person name="William W."/>
        </authorList>
    </citation>
    <scope>NUCLEOTIDE SEQUENCE</scope>
</reference>
<sequence length="96" mass="11193">MSEYQRVKFIFPALEKFIVMDLNSKIALDDLKFTFTNILKIDLFAKRIKFSFNKGFIQIDLNSQQSLSGQEAIKNQNQNQEKQQIDITVKFIEEGA</sequence>
<dbReference type="AlphaFoldDB" id="A0A8S1NMU1"/>
<proteinExistence type="predicted"/>
<gene>
    <name evidence="1" type="ORF">PSON_ATCC_30995.1.T0560263</name>
</gene>
<comment type="caution">
    <text evidence="1">The sequence shown here is derived from an EMBL/GenBank/DDBJ whole genome shotgun (WGS) entry which is preliminary data.</text>
</comment>
<organism evidence="1 2">
    <name type="scientific">Paramecium sonneborni</name>
    <dbReference type="NCBI Taxonomy" id="65129"/>
    <lineage>
        <taxon>Eukaryota</taxon>
        <taxon>Sar</taxon>
        <taxon>Alveolata</taxon>
        <taxon>Ciliophora</taxon>
        <taxon>Intramacronucleata</taxon>
        <taxon>Oligohymenophorea</taxon>
        <taxon>Peniculida</taxon>
        <taxon>Parameciidae</taxon>
        <taxon>Paramecium</taxon>
    </lineage>
</organism>
<dbReference type="EMBL" id="CAJJDN010000056">
    <property type="protein sequence ID" value="CAD8090883.1"/>
    <property type="molecule type" value="Genomic_DNA"/>
</dbReference>
<name>A0A8S1NMU1_9CILI</name>
<evidence type="ECO:0000313" key="2">
    <source>
        <dbReference type="Proteomes" id="UP000692954"/>
    </source>
</evidence>
<evidence type="ECO:0000313" key="1">
    <source>
        <dbReference type="EMBL" id="CAD8090883.1"/>
    </source>
</evidence>
<keyword evidence="2" id="KW-1185">Reference proteome</keyword>
<accession>A0A8S1NMU1</accession>